<name>A0ABN7V131_GIGMA</name>
<evidence type="ECO:0000313" key="1">
    <source>
        <dbReference type="EMBL" id="CAG8708180.1"/>
    </source>
</evidence>
<accession>A0ABN7V131</accession>
<dbReference type="Proteomes" id="UP000789901">
    <property type="component" value="Unassembled WGS sequence"/>
</dbReference>
<feature type="non-terminal residue" evidence="1">
    <location>
        <position position="1"/>
    </location>
</feature>
<sequence length="78" mass="9113">DKNFDQIIQIIEQLVNKYEKNFKPGQVPDNNTAIFKSIDIYLNDLEQDIIDLACDVAIFARTKSYTNKNITCRFILEQ</sequence>
<gene>
    <name evidence="1" type="ORF">GMARGA_LOCUS12574</name>
</gene>
<keyword evidence="2" id="KW-1185">Reference proteome</keyword>
<reference evidence="1 2" key="1">
    <citation type="submission" date="2021-06" db="EMBL/GenBank/DDBJ databases">
        <authorList>
            <person name="Kallberg Y."/>
            <person name="Tangrot J."/>
            <person name="Rosling A."/>
        </authorList>
    </citation>
    <scope>NUCLEOTIDE SEQUENCE [LARGE SCALE GENOMIC DNA]</scope>
    <source>
        <strain evidence="1 2">120-4 pot B 10/14</strain>
    </source>
</reference>
<proteinExistence type="predicted"/>
<comment type="caution">
    <text evidence="1">The sequence shown here is derived from an EMBL/GenBank/DDBJ whole genome shotgun (WGS) entry which is preliminary data.</text>
</comment>
<dbReference type="EMBL" id="CAJVQB010007727">
    <property type="protein sequence ID" value="CAG8708180.1"/>
    <property type="molecule type" value="Genomic_DNA"/>
</dbReference>
<evidence type="ECO:0000313" key="2">
    <source>
        <dbReference type="Proteomes" id="UP000789901"/>
    </source>
</evidence>
<protein>
    <submittedName>
        <fullName evidence="1">38021_t:CDS:1</fullName>
    </submittedName>
</protein>
<organism evidence="1 2">
    <name type="scientific">Gigaspora margarita</name>
    <dbReference type="NCBI Taxonomy" id="4874"/>
    <lineage>
        <taxon>Eukaryota</taxon>
        <taxon>Fungi</taxon>
        <taxon>Fungi incertae sedis</taxon>
        <taxon>Mucoromycota</taxon>
        <taxon>Glomeromycotina</taxon>
        <taxon>Glomeromycetes</taxon>
        <taxon>Diversisporales</taxon>
        <taxon>Gigasporaceae</taxon>
        <taxon>Gigaspora</taxon>
    </lineage>
</organism>